<dbReference type="PRINTS" id="PR00385">
    <property type="entry name" value="P450"/>
</dbReference>
<evidence type="ECO:0008006" key="12">
    <source>
        <dbReference type="Google" id="ProtNLM"/>
    </source>
</evidence>
<dbReference type="GO" id="GO:0005506">
    <property type="term" value="F:iron ion binding"/>
    <property type="evidence" value="ECO:0007669"/>
    <property type="project" value="InterPro"/>
</dbReference>
<dbReference type="AlphaFoldDB" id="A0A4S4LUH6"/>
<evidence type="ECO:0000256" key="2">
    <source>
        <dbReference type="ARBA" id="ARBA00005179"/>
    </source>
</evidence>
<keyword evidence="8" id="KW-0503">Monooxygenase</keyword>
<dbReference type="PANTHER" id="PTHR24305">
    <property type="entry name" value="CYTOCHROME P450"/>
    <property type="match status" value="1"/>
</dbReference>
<dbReference type="GO" id="GO:0020037">
    <property type="term" value="F:heme binding"/>
    <property type="evidence" value="ECO:0007669"/>
    <property type="project" value="InterPro"/>
</dbReference>
<sequence>MLFLISLCALVLLAIHRCRRATRTIVSKVRGPPATTWYGPALDFMEKQVGEADFPWLEEYGSVVRLRVPLTLGFGDILLISDPKALRHMHQTAFKDFGANALRHAVMDLMTGPGIGTAQGLQHVRQQRVIQPGFAVADIKAQIPKFSNFAIKLVDKWSALIAADSGTSTIIDVTEWNIKFTLCCMGVAVLDYEFGALDGKDDPLMEAVETMGTMLKGGVISMSISKLVPPWVYQLVFDYSWSEKIRRMRYARELCTTFAERLVEEKTVALKEGRQRKDTMTFLFAANSTLAHTMHWLLYELARHPEYQRRLKDDVRGKQPQSTNLDSLPFLNAFVKEILRMHPVAFMVTQVPKVDTVLPLSQPITLTTGEVINQLPIPKGQNIMLKSIWGEDAHVFNPDRWLREDMQAKSSGFGMYSSLGTFLGGPKGCIGWRMAVVVLQVYAFEVASKFKFSQTEDTKKVRRHTSVFMLPKIDGKLERGICLPLVVELDDD</sequence>
<evidence type="ECO:0000256" key="3">
    <source>
        <dbReference type="ARBA" id="ARBA00010617"/>
    </source>
</evidence>
<feature type="signal peptide" evidence="9">
    <location>
        <begin position="1"/>
        <end position="21"/>
    </location>
</feature>
<keyword evidence="6" id="KW-0560">Oxidoreductase</keyword>
<protein>
    <recommendedName>
        <fullName evidence="12">Cytochrome P450</fullName>
    </recommendedName>
</protein>
<evidence type="ECO:0000313" key="10">
    <source>
        <dbReference type="EMBL" id="THH15321.1"/>
    </source>
</evidence>
<evidence type="ECO:0000256" key="8">
    <source>
        <dbReference type="ARBA" id="ARBA00023033"/>
    </source>
</evidence>
<accession>A0A4S4LUH6</accession>
<comment type="caution">
    <text evidence="10">The sequence shown here is derived from an EMBL/GenBank/DDBJ whole genome shotgun (WGS) entry which is preliminary data.</text>
</comment>
<dbReference type="Pfam" id="PF00067">
    <property type="entry name" value="p450"/>
    <property type="match status" value="1"/>
</dbReference>
<dbReference type="InterPro" id="IPR050121">
    <property type="entry name" value="Cytochrome_P450_monoxygenase"/>
</dbReference>
<dbReference type="Proteomes" id="UP000310158">
    <property type="component" value="Unassembled WGS sequence"/>
</dbReference>
<evidence type="ECO:0000256" key="6">
    <source>
        <dbReference type="ARBA" id="ARBA00023002"/>
    </source>
</evidence>
<comment type="cofactor">
    <cofactor evidence="1">
        <name>heme</name>
        <dbReference type="ChEBI" id="CHEBI:30413"/>
    </cofactor>
</comment>
<evidence type="ECO:0000256" key="9">
    <source>
        <dbReference type="SAM" id="SignalP"/>
    </source>
</evidence>
<dbReference type="SUPFAM" id="SSF48264">
    <property type="entry name" value="Cytochrome P450"/>
    <property type="match status" value="1"/>
</dbReference>
<gene>
    <name evidence="10" type="ORF">EW146_g5144</name>
</gene>
<dbReference type="GO" id="GO:0004497">
    <property type="term" value="F:monooxygenase activity"/>
    <property type="evidence" value="ECO:0007669"/>
    <property type="project" value="UniProtKB-KW"/>
</dbReference>
<dbReference type="EMBL" id="SGPL01000216">
    <property type="protein sequence ID" value="THH15321.1"/>
    <property type="molecule type" value="Genomic_DNA"/>
</dbReference>
<dbReference type="GO" id="GO:0016705">
    <property type="term" value="F:oxidoreductase activity, acting on paired donors, with incorporation or reduction of molecular oxygen"/>
    <property type="evidence" value="ECO:0007669"/>
    <property type="project" value="InterPro"/>
</dbReference>
<feature type="chain" id="PRO_5020838456" description="Cytochrome P450" evidence="9">
    <location>
        <begin position="22"/>
        <end position="492"/>
    </location>
</feature>
<keyword evidence="11" id="KW-1185">Reference proteome</keyword>
<keyword evidence="9" id="KW-0732">Signal</keyword>
<proteinExistence type="inferred from homology"/>
<reference evidence="10 11" key="1">
    <citation type="submission" date="2019-02" db="EMBL/GenBank/DDBJ databases">
        <title>Genome sequencing of the rare red list fungi Bondarzewia mesenterica.</title>
        <authorList>
            <person name="Buettner E."/>
            <person name="Kellner H."/>
        </authorList>
    </citation>
    <scope>NUCLEOTIDE SEQUENCE [LARGE SCALE GENOMIC DNA]</scope>
    <source>
        <strain evidence="10 11">DSM 108281</strain>
    </source>
</reference>
<evidence type="ECO:0000256" key="7">
    <source>
        <dbReference type="ARBA" id="ARBA00023004"/>
    </source>
</evidence>
<keyword evidence="4" id="KW-0349">Heme</keyword>
<organism evidence="10 11">
    <name type="scientific">Bondarzewia mesenterica</name>
    <dbReference type="NCBI Taxonomy" id="1095465"/>
    <lineage>
        <taxon>Eukaryota</taxon>
        <taxon>Fungi</taxon>
        <taxon>Dikarya</taxon>
        <taxon>Basidiomycota</taxon>
        <taxon>Agaricomycotina</taxon>
        <taxon>Agaricomycetes</taxon>
        <taxon>Russulales</taxon>
        <taxon>Bondarzewiaceae</taxon>
        <taxon>Bondarzewia</taxon>
    </lineage>
</organism>
<dbReference type="InterPro" id="IPR036396">
    <property type="entry name" value="Cyt_P450_sf"/>
</dbReference>
<dbReference type="PANTHER" id="PTHR24305:SF166">
    <property type="entry name" value="CYTOCHROME P450 12A4, MITOCHONDRIAL-RELATED"/>
    <property type="match status" value="1"/>
</dbReference>
<dbReference type="Gene3D" id="1.10.630.10">
    <property type="entry name" value="Cytochrome P450"/>
    <property type="match status" value="1"/>
</dbReference>
<evidence type="ECO:0000256" key="4">
    <source>
        <dbReference type="ARBA" id="ARBA00022617"/>
    </source>
</evidence>
<evidence type="ECO:0000313" key="11">
    <source>
        <dbReference type="Proteomes" id="UP000310158"/>
    </source>
</evidence>
<dbReference type="InterPro" id="IPR001128">
    <property type="entry name" value="Cyt_P450"/>
</dbReference>
<keyword evidence="5" id="KW-0479">Metal-binding</keyword>
<dbReference type="OrthoDB" id="1470350at2759"/>
<comment type="pathway">
    <text evidence="2">Secondary metabolite biosynthesis.</text>
</comment>
<evidence type="ECO:0000256" key="5">
    <source>
        <dbReference type="ARBA" id="ARBA00022723"/>
    </source>
</evidence>
<keyword evidence="7" id="KW-0408">Iron</keyword>
<comment type="similarity">
    <text evidence="3">Belongs to the cytochrome P450 family.</text>
</comment>
<evidence type="ECO:0000256" key="1">
    <source>
        <dbReference type="ARBA" id="ARBA00001971"/>
    </source>
</evidence>
<name>A0A4S4LUH6_9AGAM</name>